<evidence type="ECO:0000313" key="2">
    <source>
        <dbReference type="Proteomes" id="UP001150581"/>
    </source>
</evidence>
<gene>
    <name evidence="1" type="primary">GIM4_2</name>
    <name evidence="1" type="ORF">LPJ66_010563</name>
</gene>
<comment type="caution">
    <text evidence="1">The sequence shown here is derived from an EMBL/GenBank/DDBJ whole genome shotgun (WGS) entry which is preliminary data.</text>
</comment>
<evidence type="ECO:0000313" key="1">
    <source>
        <dbReference type="EMBL" id="KAJ1884540.1"/>
    </source>
</evidence>
<sequence length="126" mass="14087">MSKASSSSSSNAKQQPVLGEQELRIAANQFSNELKAIASKIGELELQLDEHMLVIKTMTPMPEDRKCFRLINGVLVERTVREVLPALTTNKEGITKSIEQLTAQYRTTDNEFAEFQKVNHIRIAAA</sequence>
<organism evidence="1 2">
    <name type="scientific">Kickxella alabastrina</name>
    <dbReference type="NCBI Taxonomy" id="61397"/>
    <lineage>
        <taxon>Eukaryota</taxon>
        <taxon>Fungi</taxon>
        <taxon>Fungi incertae sedis</taxon>
        <taxon>Zoopagomycota</taxon>
        <taxon>Kickxellomycotina</taxon>
        <taxon>Kickxellomycetes</taxon>
        <taxon>Kickxellales</taxon>
        <taxon>Kickxellaceae</taxon>
        <taxon>Kickxella</taxon>
    </lineage>
</organism>
<keyword evidence="2" id="KW-1185">Reference proteome</keyword>
<name>A0ACC1I056_9FUNG</name>
<protein>
    <submittedName>
        <fullName evidence="1">Cochaperone prefoldin complex subunit</fullName>
    </submittedName>
</protein>
<dbReference type="Proteomes" id="UP001150581">
    <property type="component" value="Unassembled WGS sequence"/>
</dbReference>
<reference evidence="1" key="1">
    <citation type="submission" date="2022-07" db="EMBL/GenBank/DDBJ databases">
        <title>Phylogenomic reconstructions and comparative analyses of Kickxellomycotina fungi.</title>
        <authorList>
            <person name="Reynolds N.K."/>
            <person name="Stajich J.E."/>
            <person name="Barry K."/>
            <person name="Grigoriev I.V."/>
            <person name="Crous P."/>
            <person name="Smith M.E."/>
        </authorList>
    </citation>
    <scope>NUCLEOTIDE SEQUENCE</scope>
    <source>
        <strain evidence="1">Benny 63K</strain>
    </source>
</reference>
<accession>A0ACC1I056</accession>
<proteinExistence type="predicted"/>
<dbReference type="EMBL" id="JANBPG010002814">
    <property type="protein sequence ID" value="KAJ1884540.1"/>
    <property type="molecule type" value="Genomic_DNA"/>
</dbReference>